<protein>
    <recommendedName>
        <fullName evidence="2">F-box domain-containing protein</fullName>
    </recommendedName>
</protein>
<dbReference type="EMBL" id="MU150257">
    <property type="protein sequence ID" value="KAF9464002.1"/>
    <property type="molecule type" value="Genomic_DNA"/>
</dbReference>
<evidence type="ECO:0000313" key="4">
    <source>
        <dbReference type="Proteomes" id="UP000807353"/>
    </source>
</evidence>
<evidence type="ECO:0000313" key="3">
    <source>
        <dbReference type="EMBL" id="KAF9464002.1"/>
    </source>
</evidence>
<dbReference type="AlphaFoldDB" id="A0A9P6CFI3"/>
<feature type="compositionally biased region" description="Polar residues" evidence="1">
    <location>
        <begin position="63"/>
        <end position="73"/>
    </location>
</feature>
<dbReference type="CDD" id="cd09917">
    <property type="entry name" value="F-box_SF"/>
    <property type="match status" value="1"/>
</dbReference>
<evidence type="ECO:0000256" key="1">
    <source>
        <dbReference type="SAM" id="MobiDB-lite"/>
    </source>
</evidence>
<dbReference type="Proteomes" id="UP000807353">
    <property type="component" value="Unassembled WGS sequence"/>
</dbReference>
<organism evidence="3 4">
    <name type="scientific">Collybia nuda</name>
    <dbReference type="NCBI Taxonomy" id="64659"/>
    <lineage>
        <taxon>Eukaryota</taxon>
        <taxon>Fungi</taxon>
        <taxon>Dikarya</taxon>
        <taxon>Basidiomycota</taxon>
        <taxon>Agaricomycotina</taxon>
        <taxon>Agaricomycetes</taxon>
        <taxon>Agaricomycetidae</taxon>
        <taxon>Agaricales</taxon>
        <taxon>Tricholomatineae</taxon>
        <taxon>Clitocybaceae</taxon>
        <taxon>Collybia</taxon>
    </lineage>
</organism>
<keyword evidence="4" id="KW-1185">Reference proteome</keyword>
<accession>A0A9P6CFI3</accession>
<dbReference type="InterPro" id="IPR001810">
    <property type="entry name" value="F-box_dom"/>
</dbReference>
<feature type="region of interest" description="Disordered" evidence="1">
    <location>
        <begin position="1"/>
        <end position="73"/>
    </location>
</feature>
<feature type="compositionally biased region" description="Basic residues" evidence="1">
    <location>
        <begin position="49"/>
        <end position="60"/>
    </location>
</feature>
<dbReference type="OrthoDB" id="2322499at2759"/>
<dbReference type="InterPro" id="IPR036047">
    <property type="entry name" value="F-box-like_dom_sf"/>
</dbReference>
<reference evidence="3" key="1">
    <citation type="submission" date="2020-11" db="EMBL/GenBank/DDBJ databases">
        <authorList>
            <consortium name="DOE Joint Genome Institute"/>
            <person name="Ahrendt S."/>
            <person name="Riley R."/>
            <person name="Andreopoulos W."/>
            <person name="Labutti K."/>
            <person name="Pangilinan J."/>
            <person name="Ruiz-Duenas F.J."/>
            <person name="Barrasa J.M."/>
            <person name="Sanchez-Garcia M."/>
            <person name="Camarero S."/>
            <person name="Miyauchi S."/>
            <person name="Serrano A."/>
            <person name="Linde D."/>
            <person name="Babiker R."/>
            <person name="Drula E."/>
            <person name="Ayuso-Fernandez I."/>
            <person name="Pacheco R."/>
            <person name="Padilla G."/>
            <person name="Ferreira P."/>
            <person name="Barriuso J."/>
            <person name="Kellner H."/>
            <person name="Castanera R."/>
            <person name="Alfaro M."/>
            <person name="Ramirez L."/>
            <person name="Pisabarro A.G."/>
            <person name="Kuo A."/>
            <person name="Tritt A."/>
            <person name="Lipzen A."/>
            <person name="He G."/>
            <person name="Yan M."/>
            <person name="Ng V."/>
            <person name="Cullen D."/>
            <person name="Martin F."/>
            <person name="Rosso M.-N."/>
            <person name="Henrissat B."/>
            <person name="Hibbett D."/>
            <person name="Martinez A.T."/>
            <person name="Grigoriev I.V."/>
        </authorList>
    </citation>
    <scope>NUCLEOTIDE SEQUENCE</scope>
    <source>
        <strain evidence="3">CBS 247.69</strain>
    </source>
</reference>
<sequence>MISTRRRSAKHEITIKYDKPHTTNEDDPTNPTSESEGEGSDWEPNWSSKNKRNPNKRTRLSMKPSSSGATHKNSRIQKSLSLLITMPLDILFEILGLLSPRDLVNLARTSKPLRETLIARHSTTVWKSARKNVGCPDCPSDFSELKWASLLFGTKCQVCSAPGVLRIDFFLRRRACVACRKSNLVVKSKFPVVFPDYDPVILDFVPYTNVGGWAHGHSSGSKFYWVSDVDNVARQWGLLQKDLHMRLVGARKRIDEFRATMIDLVATIIKNADTYDTWARSVAAQKRSELYEIRDKRYESIVDRFTTLGYTKSEVRSISWQKECLRGGELTERVWKRIQPILEPQIREHRKARILAAHEAIVEQRKTILKDMYKSYLKTLQPSQWLYHPRSKELTEFSVFEPLINADDEVTVDNASFQEPMSMLPGLISTWSEQRMANLRNKITSVAQGNGITSIDPVHLATSIFQCGNSLCGTSHTPWRGCSNLLFAWEGAVTHHCKTNDFFFAKDLQTELVFSEKGSRAAEQLISLIGLNPTSSTTADMDQLDPRFFCSLCTPIVSHGRPVYSWRSGVAHFISHNHPTDPSWELLTTGQATVVKLLEAPDPIQNNPCWTCNHCNMFFDSWQPRQTVVEHLSSGHGISDYREPRDLFHFPNLRRSFVAIPFYNLPSSD</sequence>
<dbReference type="Pfam" id="PF12937">
    <property type="entry name" value="F-box-like"/>
    <property type="match status" value="1"/>
</dbReference>
<name>A0A9P6CFI3_9AGAR</name>
<dbReference type="SUPFAM" id="SSF81383">
    <property type="entry name" value="F-box domain"/>
    <property type="match status" value="1"/>
</dbReference>
<gene>
    <name evidence="3" type="ORF">BDZ94DRAFT_1257356</name>
</gene>
<evidence type="ECO:0000259" key="2">
    <source>
        <dbReference type="PROSITE" id="PS50181"/>
    </source>
</evidence>
<dbReference type="PROSITE" id="PS50181">
    <property type="entry name" value="FBOX"/>
    <property type="match status" value="1"/>
</dbReference>
<proteinExistence type="predicted"/>
<comment type="caution">
    <text evidence="3">The sequence shown here is derived from an EMBL/GenBank/DDBJ whole genome shotgun (WGS) entry which is preliminary data.</text>
</comment>
<feature type="domain" description="F-box" evidence="2">
    <location>
        <begin position="80"/>
        <end position="129"/>
    </location>
</feature>
<feature type="compositionally biased region" description="Basic and acidic residues" evidence="1">
    <location>
        <begin position="10"/>
        <end position="24"/>
    </location>
</feature>